<gene>
    <name evidence="2" type="ORF">H920_10768</name>
</gene>
<feature type="region of interest" description="Disordered" evidence="1">
    <location>
        <begin position="1"/>
        <end position="24"/>
    </location>
</feature>
<dbReference type="Proteomes" id="UP000028990">
    <property type="component" value="Unassembled WGS sequence"/>
</dbReference>
<reference evidence="2 3" key="1">
    <citation type="submission" date="2013-11" db="EMBL/GenBank/DDBJ databases">
        <title>The Damaraland mole rat (Fukomys damarensis) genome and evolution of African mole rats.</title>
        <authorList>
            <person name="Gladyshev V.N."/>
            <person name="Fang X."/>
        </authorList>
    </citation>
    <scope>NUCLEOTIDE SEQUENCE [LARGE SCALE GENOMIC DNA]</scope>
    <source>
        <tissue evidence="2">Liver</tissue>
    </source>
</reference>
<sequence>MAHEKPDFQVLEAVKSESSDYSCMDDEDDPLWSNTCFHNRRAMWVCDDNDDFDIDHMNQSSCDNEMEQESNDTDTGNADPLNSDDKENSSVNTYLTS</sequence>
<accession>A0A091D9X6</accession>
<name>A0A091D9X6_FUKDA</name>
<protein>
    <submittedName>
        <fullName evidence="2">Uncharacterized protein</fullName>
    </submittedName>
</protein>
<evidence type="ECO:0000256" key="1">
    <source>
        <dbReference type="SAM" id="MobiDB-lite"/>
    </source>
</evidence>
<proteinExistence type="predicted"/>
<evidence type="ECO:0000313" key="3">
    <source>
        <dbReference type="Proteomes" id="UP000028990"/>
    </source>
</evidence>
<keyword evidence="3" id="KW-1185">Reference proteome</keyword>
<feature type="region of interest" description="Disordered" evidence="1">
    <location>
        <begin position="57"/>
        <end position="97"/>
    </location>
</feature>
<organism evidence="2 3">
    <name type="scientific">Fukomys damarensis</name>
    <name type="common">Damaraland mole rat</name>
    <name type="synonym">Cryptomys damarensis</name>
    <dbReference type="NCBI Taxonomy" id="885580"/>
    <lineage>
        <taxon>Eukaryota</taxon>
        <taxon>Metazoa</taxon>
        <taxon>Chordata</taxon>
        <taxon>Craniata</taxon>
        <taxon>Vertebrata</taxon>
        <taxon>Euteleostomi</taxon>
        <taxon>Mammalia</taxon>
        <taxon>Eutheria</taxon>
        <taxon>Euarchontoglires</taxon>
        <taxon>Glires</taxon>
        <taxon>Rodentia</taxon>
        <taxon>Hystricomorpha</taxon>
        <taxon>Bathyergidae</taxon>
        <taxon>Fukomys</taxon>
    </lineage>
</organism>
<dbReference type="EMBL" id="KN122849">
    <property type="protein sequence ID" value="KFO27882.1"/>
    <property type="molecule type" value="Genomic_DNA"/>
</dbReference>
<evidence type="ECO:0000313" key="2">
    <source>
        <dbReference type="EMBL" id="KFO27882.1"/>
    </source>
</evidence>
<dbReference type="AlphaFoldDB" id="A0A091D9X6"/>